<reference evidence="1 2" key="2">
    <citation type="submission" date="2018-03" db="EMBL/GenBank/DDBJ databases">
        <title>Draft genome of Pseudomonas putida strain KH-18-2.</title>
        <authorList>
            <person name="Yoshizawa S."/>
            <person name="Khan N.H."/>
            <person name="Nishimura M."/>
            <person name="Chiura H.X."/>
            <person name="Ogura Y."/>
            <person name="Hayashi T."/>
            <person name="Kogure K."/>
        </authorList>
    </citation>
    <scope>NUCLEOTIDE SEQUENCE [LARGE SCALE GENOMIC DNA]</scope>
    <source>
        <strain evidence="1 2">KH-18-2</strain>
    </source>
</reference>
<accession>A0A2S3WRE4</accession>
<dbReference type="RefSeq" id="WP_103470054.1">
    <property type="nucleotide sequence ID" value="NZ_MING01000083.1"/>
</dbReference>
<protein>
    <submittedName>
        <fullName evidence="1">Uncharacterized protein</fullName>
    </submittedName>
</protein>
<comment type="caution">
    <text evidence="1">The sequence shown here is derived from an EMBL/GenBank/DDBJ whole genome shotgun (WGS) entry which is preliminary data.</text>
</comment>
<evidence type="ECO:0000313" key="1">
    <source>
        <dbReference type="EMBL" id="POG03604.1"/>
    </source>
</evidence>
<proteinExistence type="predicted"/>
<evidence type="ECO:0000313" key="2">
    <source>
        <dbReference type="Proteomes" id="UP000237378"/>
    </source>
</evidence>
<dbReference type="AlphaFoldDB" id="A0A2S3WRE4"/>
<organism evidence="1 2">
    <name type="scientific">Pseudomonas putida</name>
    <name type="common">Arthrobacter siderocapsulatus</name>
    <dbReference type="NCBI Taxonomy" id="303"/>
    <lineage>
        <taxon>Bacteria</taxon>
        <taxon>Pseudomonadati</taxon>
        <taxon>Pseudomonadota</taxon>
        <taxon>Gammaproteobacteria</taxon>
        <taxon>Pseudomonadales</taxon>
        <taxon>Pseudomonadaceae</taxon>
        <taxon>Pseudomonas</taxon>
    </lineage>
</organism>
<name>A0A2S3WRE4_PSEPU</name>
<sequence length="223" mass="26091">METMLQEIKWMAIHCSRTYFENTNKTRNLMRQALTPALKTAHDRQLIFDSKELSKNDIYCLTEINRQQFEEHYGQHHRFLLNALLITTYSTLEHTLANITRIIYRNLQKNPPKEIYVKDSLSALDKINIQIDKKLATQTNTLRLVRNILVHARGEWIHQKPKDLNTIFDSTPHVTRGNFGVLEVAEEYLEESLILADKLVIDIITKIDERIENLTSSPEPQHS</sequence>
<reference evidence="1 2" key="1">
    <citation type="submission" date="2016-08" db="EMBL/GenBank/DDBJ databases">
        <authorList>
            <person name="Seilhamer J.J."/>
        </authorList>
    </citation>
    <scope>NUCLEOTIDE SEQUENCE [LARGE SCALE GENOMIC DNA]</scope>
    <source>
        <strain evidence="1 2">KH-18-2</strain>
    </source>
</reference>
<dbReference type="Proteomes" id="UP000237378">
    <property type="component" value="Unassembled WGS sequence"/>
</dbReference>
<dbReference type="EMBL" id="MING01000083">
    <property type="protein sequence ID" value="POG03604.1"/>
    <property type="molecule type" value="Genomic_DNA"/>
</dbReference>
<gene>
    <name evidence="1" type="ORF">BGP82_20280</name>
</gene>